<gene>
    <name evidence="2" type="ORF">P873_10595</name>
</gene>
<dbReference type="Proteomes" id="UP000029391">
    <property type="component" value="Unassembled WGS sequence"/>
</dbReference>
<protein>
    <submittedName>
        <fullName evidence="2">Uncharacterized protein</fullName>
    </submittedName>
</protein>
<dbReference type="EMBL" id="AWXU01000033">
    <property type="protein sequence ID" value="KFN49593.1"/>
    <property type="molecule type" value="Genomic_DNA"/>
</dbReference>
<dbReference type="OrthoDB" id="5966436at2"/>
<evidence type="ECO:0000256" key="1">
    <source>
        <dbReference type="SAM" id="MobiDB-lite"/>
    </source>
</evidence>
<dbReference type="eggNOG" id="ENOG502ZYTB">
    <property type="taxonomic scope" value="Bacteria"/>
</dbReference>
<dbReference type="AlphaFoldDB" id="A0A091BAA9"/>
<evidence type="ECO:0000313" key="3">
    <source>
        <dbReference type="Proteomes" id="UP000029391"/>
    </source>
</evidence>
<name>A0A091BAA9_9GAMM</name>
<evidence type="ECO:0000313" key="2">
    <source>
        <dbReference type="EMBL" id="KFN49593.1"/>
    </source>
</evidence>
<keyword evidence="3" id="KW-1185">Reference proteome</keyword>
<comment type="caution">
    <text evidence="2">The sequence shown here is derived from an EMBL/GenBank/DDBJ whole genome shotgun (WGS) entry which is preliminary data.</text>
</comment>
<sequence>MADFLLRDIDERVAERVKELARQKGWPLNDVLLHLIKQALGLVEPEPPPVPGDIARLSGAWNDEEARAFEAAMAALSGLPDDAPAYVGEERRLGPDRRKFPRD</sequence>
<organism evidence="2 3">
    <name type="scientific">Arenimonas composti TR7-09 = DSM 18010</name>
    <dbReference type="NCBI Taxonomy" id="1121013"/>
    <lineage>
        <taxon>Bacteria</taxon>
        <taxon>Pseudomonadati</taxon>
        <taxon>Pseudomonadota</taxon>
        <taxon>Gammaproteobacteria</taxon>
        <taxon>Lysobacterales</taxon>
        <taxon>Lysobacteraceae</taxon>
        <taxon>Arenimonas</taxon>
    </lineage>
</organism>
<dbReference type="STRING" id="1121013.GCA_000426365_02544"/>
<feature type="compositionally biased region" description="Basic and acidic residues" evidence="1">
    <location>
        <begin position="88"/>
        <end position="103"/>
    </location>
</feature>
<accession>A0A091BAA9</accession>
<proteinExistence type="predicted"/>
<dbReference type="RefSeq" id="WP_051240046.1">
    <property type="nucleotide sequence ID" value="NZ_AUFF01000009.1"/>
</dbReference>
<feature type="region of interest" description="Disordered" evidence="1">
    <location>
        <begin position="81"/>
        <end position="103"/>
    </location>
</feature>
<dbReference type="GO" id="GO:0006355">
    <property type="term" value="P:regulation of DNA-templated transcription"/>
    <property type="evidence" value="ECO:0007669"/>
    <property type="project" value="InterPro"/>
</dbReference>
<dbReference type="InterPro" id="IPR010985">
    <property type="entry name" value="Ribbon_hlx_hlx"/>
</dbReference>
<reference evidence="2 3" key="1">
    <citation type="submission" date="2013-09" db="EMBL/GenBank/DDBJ databases">
        <title>Genome sequencing of Arenimonas composti.</title>
        <authorList>
            <person name="Chen F."/>
            <person name="Wang G."/>
        </authorList>
    </citation>
    <scope>NUCLEOTIDE SEQUENCE [LARGE SCALE GENOMIC DNA]</scope>
    <source>
        <strain evidence="2 3">TR7-09</strain>
    </source>
</reference>
<dbReference type="SUPFAM" id="SSF47598">
    <property type="entry name" value="Ribbon-helix-helix"/>
    <property type="match status" value="1"/>
</dbReference>